<sequence>MSAAASPTARWFRPRLLDTLRGYSFATFRDDLAAGVVVGIVALPLAMAFAMASGVSPQAGIFTAVIAGCLISALGGTRLCIGGPTGAYIVILYGIAVKYGVANLLLCTFLAGLMLIAMGLLRMGQIIKFFPMPLVTGFTNGIAVLIFLTQLKDFFGLPVAQMPSGFFATLQTLNQTLAQFHPATLALSAGCLALIVFWPKKLNKLLPAPFVALVLASVLTAALALPVATIGSKFGGIPQGLPEFRMLTLDLNHLSDLLAPAFTIALLGAIESLLCAVVADSMTGDKHDANQELIAQGIANVVVPFFGGIAATGAIARTATNINNGGKTPMAGIIHALLLLLIILVAAPLARYIPLAALAAILISVALKMGDWDIRKALHFPKRDTLIVAVTFALTVAFDLTVAVQIGLLLAAVFFIQRMASSTTVQKLQPEHAYLFERHSIAGKTLPDGCAAFRVEGALFFGAADTLDTVLAGSAGCKVVILQMHRLVLLDTTGLLALDELNDKLRQGGRALVLCGAGGDTAKMLVDSQLAEHVGERNVQPDLAAALTRAQELLRTDSV</sequence>
<feature type="transmembrane region" description="Helical" evidence="5">
    <location>
        <begin position="257"/>
        <end position="281"/>
    </location>
</feature>
<evidence type="ECO:0000256" key="5">
    <source>
        <dbReference type="SAM" id="Phobius"/>
    </source>
</evidence>
<dbReference type="InterPro" id="IPR011547">
    <property type="entry name" value="SLC26A/SulP_dom"/>
</dbReference>
<feature type="transmembrane region" description="Helical" evidence="5">
    <location>
        <begin position="180"/>
        <end position="198"/>
    </location>
</feature>
<dbReference type="InterPro" id="IPR001902">
    <property type="entry name" value="SLC26A/SulP_fam"/>
</dbReference>
<evidence type="ECO:0000256" key="2">
    <source>
        <dbReference type="ARBA" id="ARBA00022692"/>
    </source>
</evidence>
<dbReference type="InterPro" id="IPR036513">
    <property type="entry name" value="STAS_dom_sf"/>
</dbReference>
<feature type="transmembrane region" description="Helical" evidence="5">
    <location>
        <begin position="210"/>
        <end position="237"/>
    </location>
</feature>
<name>A0A318L1K2_9NEIS</name>
<dbReference type="Pfam" id="PF01740">
    <property type="entry name" value="STAS"/>
    <property type="match status" value="1"/>
</dbReference>
<dbReference type="SUPFAM" id="SSF52091">
    <property type="entry name" value="SpoIIaa-like"/>
    <property type="match status" value="1"/>
</dbReference>
<dbReference type="EMBL" id="QJKI01000001">
    <property type="protein sequence ID" value="PXX81825.1"/>
    <property type="molecule type" value="Genomic_DNA"/>
</dbReference>
<dbReference type="RefSeq" id="WP_110389159.1">
    <property type="nucleotide sequence ID" value="NZ_QJKI01000001.1"/>
</dbReference>
<dbReference type="Pfam" id="PF00916">
    <property type="entry name" value="Sulfate_transp"/>
    <property type="match status" value="1"/>
</dbReference>
<evidence type="ECO:0000259" key="6">
    <source>
        <dbReference type="PROSITE" id="PS50801"/>
    </source>
</evidence>
<feature type="transmembrane region" description="Helical" evidence="5">
    <location>
        <begin position="59"/>
        <end position="81"/>
    </location>
</feature>
<dbReference type="GO" id="GO:0055085">
    <property type="term" value="P:transmembrane transport"/>
    <property type="evidence" value="ECO:0007669"/>
    <property type="project" value="InterPro"/>
</dbReference>
<evidence type="ECO:0000256" key="1">
    <source>
        <dbReference type="ARBA" id="ARBA00004141"/>
    </source>
</evidence>
<evidence type="ECO:0000256" key="3">
    <source>
        <dbReference type="ARBA" id="ARBA00022989"/>
    </source>
</evidence>
<organism evidence="7 8">
    <name type="scientific">Rivihabitans pingtungensis</name>
    <dbReference type="NCBI Taxonomy" id="1054498"/>
    <lineage>
        <taxon>Bacteria</taxon>
        <taxon>Pseudomonadati</taxon>
        <taxon>Pseudomonadota</taxon>
        <taxon>Betaproteobacteria</taxon>
        <taxon>Neisseriales</taxon>
        <taxon>Aquaspirillaceae</taxon>
        <taxon>Rivihabitans</taxon>
    </lineage>
</organism>
<feature type="transmembrane region" description="Helical" evidence="5">
    <location>
        <begin position="386"/>
        <end position="416"/>
    </location>
</feature>
<dbReference type="PROSITE" id="PS50801">
    <property type="entry name" value="STAS"/>
    <property type="match status" value="1"/>
</dbReference>
<proteinExistence type="predicted"/>
<dbReference type="GO" id="GO:0016020">
    <property type="term" value="C:membrane"/>
    <property type="evidence" value="ECO:0007669"/>
    <property type="project" value="UniProtKB-SubCell"/>
</dbReference>
<comment type="subcellular location">
    <subcellularLocation>
        <location evidence="1">Membrane</location>
        <topology evidence="1">Multi-pass membrane protein</topology>
    </subcellularLocation>
</comment>
<dbReference type="AlphaFoldDB" id="A0A318L1K2"/>
<evidence type="ECO:0000313" key="8">
    <source>
        <dbReference type="Proteomes" id="UP000247555"/>
    </source>
</evidence>
<feature type="transmembrane region" description="Helical" evidence="5">
    <location>
        <begin position="87"/>
        <end position="117"/>
    </location>
</feature>
<keyword evidence="2 5" id="KW-0812">Transmembrane</keyword>
<protein>
    <submittedName>
        <fullName evidence="7">SulP family sulfate permease</fullName>
    </submittedName>
</protein>
<reference evidence="7 8" key="1">
    <citation type="submission" date="2018-05" db="EMBL/GenBank/DDBJ databases">
        <title>Genomic Encyclopedia of Type Strains, Phase IV (KMG-IV): sequencing the most valuable type-strain genomes for metagenomic binning, comparative biology and taxonomic classification.</title>
        <authorList>
            <person name="Goeker M."/>
        </authorList>
    </citation>
    <scope>NUCLEOTIDE SEQUENCE [LARGE SCALE GENOMIC DNA]</scope>
    <source>
        <strain evidence="7 8">DSM 29661</strain>
    </source>
</reference>
<feature type="transmembrane region" description="Helical" evidence="5">
    <location>
        <begin position="129"/>
        <end position="148"/>
    </location>
</feature>
<keyword evidence="4 5" id="KW-0472">Membrane</keyword>
<dbReference type="Proteomes" id="UP000247555">
    <property type="component" value="Unassembled WGS sequence"/>
</dbReference>
<feature type="transmembrane region" description="Helical" evidence="5">
    <location>
        <begin position="32"/>
        <end position="52"/>
    </location>
</feature>
<dbReference type="InterPro" id="IPR002645">
    <property type="entry name" value="STAS_dom"/>
</dbReference>
<comment type="caution">
    <text evidence="7">The sequence shown here is derived from an EMBL/GenBank/DDBJ whole genome shotgun (WGS) entry which is preliminary data.</text>
</comment>
<feature type="transmembrane region" description="Helical" evidence="5">
    <location>
        <begin position="336"/>
        <end position="365"/>
    </location>
</feature>
<dbReference type="OrthoDB" id="9769739at2"/>
<feature type="domain" description="STAS" evidence="6">
    <location>
        <begin position="448"/>
        <end position="550"/>
    </location>
</feature>
<keyword evidence="3 5" id="KW-1133">Transmembrane helix</keyword>
<dbReference type="CDD" id="cd07042">
    <property type="entry name" value="STAS_SulP_like_sulfate_transporter"/>
    <property type="match status" value="1"/>
</dbReference>
<dbReference type="Gene3D" id="3.30.750.24">
    <property type="entry name" value="STAS domain"/>
    <property type="match status" value="1"/>
</dbReference>
<evidence type="ECO:0000313" key="7">
    <source>
        <dbReference type="EMBL" id="PXX81825.1"/>
    </source>
</evidence>
<dbReference type="PANTHER" id="PTHR11814">
    <property type="entry name" value="SULFATE TRANSPORTER"/>
    <property type="match status" value="1"/>
</dbReference>
<keyword evidence="8" id="KW-1185">Reference proteome</keyword>
<accession>A0A318L1K2</accession>
<evidence type="ECO:0000256" key="4">
    <source>
        <dbReference type="ARBA" id="ARBA00023136"/>
    </source>
</evidence>
<feature type="transmembrane region" description="Helical" evidence="5">
    <location>
        <begin position="293"/>
        <end position="316"/>
    </location>
</feature>
<gene>
    <name evidence="7" type="ORF">DFR34_10154</name>
</gene>